<dbReference type="CDD" id="cd00565">
    <property type="entry name" value="Ubl_ThiS"/>
    <property type="match status" value="1"/>
</dbReference>
<dbReference type="InterPro" id="IPR004095">
    <property type="entry name" value="TGS"/>
</dbReference>
<feature type="domain" description="TGS" evidence="1">
    <location>
        <begin position="1"/>
        <end position="61"/>
    </location>
</feature>
<dbReference type="InterPro" id="IPR003749">
    <property type="entry name" value="ThiS/MoaD-like"/>
</dbReference>
<dbReference type="PANTHER" id="PTHR34472:SF1">
    <property type="entry name" value="SULFUR CARRIER PROTEIN THIS"/>
    <property type="match status" value="1"/>
</dbReference>
<organism evidence="2 3">
    <name type="scientific">Prauserella oleivorans</name>
    <dbReference type="NCBI Taxonomy" id="1478153"/>
    <lineage>
        <taxon>Bacteria</taxon>
        <taxon>Bacillati</taxon>
        <taxon>Actinomycetota</taxon>
        <taxon>Actinomycetes</taxon>
        <taxon>Pseudonocardiales</taxon>
        <taxon>Pseudonocardiaceae</taxon>
        <taxon>Prauserella</taxon>
    </lineage>
</organism>
<dbReference type="PANTHER" id="PTHR34472">
    <property type="entry name" value="SULFUR CARRIER PROTEIN THIS"/>
    <property type="match status" value="1"/>
</dbReference>
<dbReference type="InterPro" id="IPR012675">
    <property type="entry name" value="Beta-grasp_dom_sf"/>
</dbReference>
<sequence>MRITVNGDAREFPDGSTVADLLEALGTAREGVAVALDGQVVRRAEWARVVVPDGARLEILTAVQGG</sequence>
<gene>
    <name evidence="2" type="primary">thiS</name>
    <name evidence="2" type="ORF">ACFS2C_13070</name>
</gene>
<dbReference type="PROSITE" id="PS51880">
    <property type="entry name" value="TGS"/>
    <property type="match status" value="1"/>
</dbReference>
<dbReference type="NCBIfam" id="TIGR01683">
    <property type="entry name" value="thiS"/>
    <property type="match status" value="1"/>
</dbReference>
<comment type="caution">
    <text evidence="2">The sequence shown here is derived from an EMBL/GenBank/DDBJ whole genome shotgun (WGS) entry which is preliminary data.</text>
</comment>
<evidence type="ECO:0000313" key="2">
    <source>
        <dbReference type="EMBL" id="MFD2800327.1"/>
    </source>
</evidence>
<dbReference type="InterPro" id="IPR016155">
    <property type="entry name" value="Mopterin_synth/thiamin_S_b"/>
</dbReference>
<protein>
    <submittedName>
        <fullName evidence="2">Sulfur carrier protein ThiS</fullName>
    </submittedName>
</protein>
<dbReference type="Pfam" id="PF02597">
    <property type="entry name" value="ThiS"/>
    <property type="match status" value="1"/>
</dbReference>
<evidence type="ECO:0000259" key="1">
    <source>
        <dbReference type="PROSITE" id="PS51880"/>
    </source>
</evidence>
<keyword evidence="3" id="KW-1185">Reference proteome</keyword>
<dbReference type="RefSeq" id="WP_377388370.1">
    <property type="nucleotide sequence ID" value="NZ_JBHSAN010000012.1"/>
</dbReference>
<dbReference type="EMBL" id="JBHUOF010000014">
    <property type="protein sequence ID" value="MFD2800327.1"/>
    <property type="molecule type" value="Genomic_DNA"/>
</dbReference>
<dbReference type="SUPFAM" id="SSF54285">
    <property type="entry name" value="MoaD/ThiS"/>
    <property type="match status" value="1"/>
</dbReference>
<reference evidence="3" key="1">
    <citation type="journal article" date="2019" name="Int. J. Syst. Evol. Microbiol.">
        <title>The Global Catalogue of Microorganisms (GCM) 10K type strain sequencing project: providing services to taxonomists for standard genome sequencing and annotation.</title>
        <authorList>
            <consortium name="The Broad Institute Genomics Platform"/>
            <consortium name="The Broad Institute Genome Sequencing Center for Infectious Disease"/>
            <person name="Wu L."/>
            <person name="Ma J."/>
        </authorList>
    </citation>
    <scope>NUCLEOTIDE SEQUENCE [LARGE SCALE GENOMIC DNA]</scope>
    <source>
        <strain evidence="3">IBRC-M 10906</strain>
    </source>
</reference>
<dbReference type="InterPro" id="IPR010035">
    <property type="entry name" value="Thi_S"/>
</dbReference>
<proteinExistence type="predicted"/>
<dbReference type="Gene3D" id="3.10.20.30">
    <property type="match status" value="1"/>
</dbReference>
<accession>A0ABW5W942</accession>
<name>A0ABW5W942_9PSEU</name>
<dbReference type="Proteomes" id="UP001597478">
    <property type="component" value="Unassembled WGS sequence"/>
</dbReference>
<evidence type="ECO:0000313" key="3">
    <source>
        <dbReference type="Proteomes" id="UP001597478"/>
    </source>
</evidence>